<accession>A0ABS2Y0J3</accession>
<evidence type="ECO:0000313" key="16">
    <source>
        <dbReference type="Proteomes" id="UP001166093"/>
    </source>
</evidence>
<feature type="compositionally biased region" description="Low complexity" evidence="12">
    <location>
        <begin position="554"/>
        <end position="586"/>
    </location>
</feature>
<dbReference type="InterPro" id="IPR053793">
    <property type="entry name" value="PB1-like"/>
</dbReference>
<evidence type="ECO:0000256" key="1">
    <source>
        <dbReference type="ARBA" id="ARBA00004236"/>
    </source>
</evidence>
<dbReference type="Pfam" id="PF00595">
    <property type="entry name" value="PDZ"/>
    <property type="match status" value="1"/>
</dbReference>
<evidence type="ECO:0000313" key="15">
    <source>
        <dbReference type="EMBL" id="MBN3279914.1"/>
    </source>
</evidence>
<dbReference type="PANTHER" id="PTHR14102:SF3">
    <property type="entry name" value="PARTITIONING DEFECTIVE 6 HOMOLOG GAMMA"/>
    <property type="match status" value="1"/>
</dbReference>
<dbReference type="InterPro" id="IPR000270">
    <property type="entry name" value="PB1_dom"/>
</dbReference>
<dbReference type="PROSITE" id="PS50106">
    <property type="entry name" value="PDZ"/>
    <property type="match status" value="1"/>
</dbReference>
<gene>
    <name evidence="15" type="primary">Pard6g_0</name>
    <name evidence="15" type="ORF">GTO93_0005754</name>
</gene>
<name>A0ABS2Y0J3_POLSP</name>
<dbReference type="PANTHER" id="PTHR14102">
    <property type="entry name" value="PAR-6-RELATED"/>
    <property type="match status" value="1"/>
</dbReference>
<evidence type="ECO:0000256" key="8">
    <source>
        <dbReference type="ARBA" id="ARBA00022618"/>
    </source>
</evidence>
<dbReference type="CDD" id="cd05301">
    <property type="entry name" value="GDH"/>
    <property type="match status" value="1"/>
</dbReference>
<dbReference type="SUPFAM" id="SSF54277">
    <property type="entry name" value="CAD &amp; PB1 domains"/>
    <property type="match status" value="1"/>
</dbReference>
<dbReference type="PROSITE" id="PS00065">
    <property type="entry name" value="D_2_HYDROXYACID_DH_1"/>
    <property type="match status" value="1"/>
</dbReference>
<dbReference type="InterPro" id="IPR029752">
    <property type="entry name" value="D-isomer_DH_CS1"/>
</dbReference>
<dbReference type="Gene3D" id="3.10.20.90">
    <property type="entry name" value="Phosphatidylinositol 3-kinase Catalytic Subunit, Chain A, domain 1"/>
    <property type="match status" value="1"/>
</dbReference>
<dbReference type="InterPro" id="IPR001478">
    <property type="entry name" value="PDZ"/>
</dbReference>
<comment type="similarity">
    <text evidence="4">Belongs to the PAR6 family.</text>
</comment>
<keyword evidence="16" id="KW-1185">Reference proteome</keyword>
<dbReference type="Gene3D" id="3.40.50.720">
    <property type="entry name" value="NAD(P)-binding Rossmann-like Domain"/>
    <property type="match status" value="2"/>
</dbReference>
<dbReference type="EMBL" id="JAAWVQ010093519">
    <property type="protein sequence ID" value="MBN3279914.1"/>
    <property type="molecule type" value="Genomic_DNA"/>
</dbReference>
<comment type="subcellular location">
    <subcellularLocation>
        <location evidence="2">Cell junction</location>
        <location evidence="2">Tight junction</location>
    </subcellularLocation>
    <subcellularLocation>
        <location evidence="1">Cell membrane</location>
    </subcellularLocation>
    <subcellularLocation>
        <location evidence="3">Cytoplasm</location>
    </subcellularLocation>
</comment>
<evidence type="ECO:0000259" key="14">
    <source>
        <dbReference type="PROSITE" id="PS51745"/>
    </source>
</evidence>
<feature type="region of interest" description="Disordered" evidence="12">
    <location>
        <begin position="554"/>
        <end position="596"/>
    </location>
</feature>
<evidence type="ECO:0000256" key="2">
    <source>
        <dbReference type="ARBA" id="ARBA00004435"/>
    </source>
</evidence>
<evidence type="ECO:0000256" key="10">
    <source>
        <dbReference type="ARBA" id="ARBA00023136"/>
    </source>
</evidence>
<keyword evidence="9" id="KW-0965">Cell junction</keyword>
<dbReference type="InterPro" id="IPR036291">
    <property type="entry name" value="NAD(P)-bd_dom_sf"/>
</dbReference>
<dbReference type="InterPro" id="IPR006140">
    <property type="entry name" value="D-isomer_DH_NAD-bd"/>
</dbReference>
<keyword evidence="10" id="KW-0472">Membrane</keyword>
<dbReference type="SUPFAM" id="SSF51735">
    <property type="entry name" value="NAD(P)-binding Rossmann-fold domains"/>
    <property type="match status" value="1"/>
</dbReference>
<sequence>MGKPYVLASKPGGANGIIEDFAAIIEKHFTIVCNEEFINNNKQFADKIEAVFVWSYLPNTDRDLLQSLPNLKVVVNGGVGVDHLDIPLISSFGVKIANTPNVVDNATADLGMALLLASARRLIEGYKIAMAPSHLPQSFMGCEVSGATLGIVGMGRIGYKIAQRARGFDMKVLYHNRNRRSEEEENTVGAQYCEKIDDLLRESDFVMLAVNLSPQTRKLIGERELSLMKPTGTLVNISRGLVVDQDALVEALQNGVIHAAALDVTYPEPLPRDHPLLKLQNVLILPHIGVNTYETAQNIVERMVTNALAALSGRPVPDEYGAEFRRFSLDRFKPGKFEEFYKLILHIHRLSNVEVMLGYADVHGDLLPINNDDNFCKAVSMANPLLRVFIQKQEEVDYSSFGTNTLTRRKKAVVTLRDDVNRKRPHISISMPQDFRPVSSIIDVDILPETHRRVRLYRHGSDKPLGFYIRDGTSVRVTPHGLEKVPGIFISRMVPGGLAESTGLLAVNDEVLEVNGIEVTGKTLDQVTDMMIANSHNLIITVKPVNQRNNIIRSSRISGSSGQSTDSGSSTSHHSLPPPSSLNQHLLQNFHPDDMDSDEEADIVIESSLKQPKKTVTPPPKPLNSNNNLSFRLQKELSLQHHGNRGSISRESNGSLHKILNSLRTDPRHSLVLPRGGVEEDGTVITL</sequence>
<evidence type="ECO:0000256" key="5">
    <source>
        <dbReference type="ARBA" id="ARBA00022427"/>
    </source>
</evidence>
<evidence type="ECO:0000256" key="11">
    <source>
        <dbReference type="ARBA" id="ARBA00023306"/>
    </source>
</evidence>
<evidence type="ECO:0000256" key="9">
    <source>
        <dbReference type="ARBA" id="ARBA00022949"/>
    </source>
</evidence>
<protein>
    <submittedName>
        <fullName evidence="15">PAR6G protein</fullName>
    </submittedName>
</protein>
<comment type="caution">
    <text evidence="15">The sequence shown here is derived from an EMBL/GenBank/DDBJ whole genome shotgun (WGS) entry which is preliminary data.</text>
</comment>
<dbReference type="SMART" id="SM00666">
    <property type="entry name" value="PB1"/>
    <property type="match status" value="1"/>
</dbReference>
<feature type="non-terminal residue" evidence="15">
    <location>
        <position position="687"/>
    </location>
</feature>
<dbReference type="CDD" id="cd06718">
    <property type="entry name" value="PDZ_Par6-like"/>
    <property type="match status" value="1"/>
</dbReference>
<dbReference type="SUPFAM" id="SSF50156">
    <property type="entry name" value="PDZ domain-like"/>
    <property type="match status" value="1"/>
</dbReference>
<keyword evidence="7" id="KW-0963">Cytoplasm</keyword>
<dbReference type="SMART" id="SM00228">
    <property type="entry name" value="PDZ"/>
    <property type="match status" value="1"/>
</dbReference>
<keyword evidence="6" id="KW-1003">Cell membrane</keyword>
<feature type="non-terminal residue" evidence="15">
    <location>
        <position position="1"/>
    </location>
</feature>
<dbReference type="PROSITE" id="PS51745">
    <property type="entry name" value="PB1"/>
    <property type="match status" value="1"/>
</dbReference>
<keyword evidence="5" id="KW-0796">Tight junction</keyword>
<dbReference type="CDD" id="cd06403">
    <property type="entry name" value="PB1_Par6"/>
    <property type="match status" value="1"/>
</dbReference>
<keyword evidence="11" id="KW-0131">Cell cycle</keyword>
<dbReference type="InterPro" id="IPR006139">
    <property type="entry name" value="D-isomer_2_OHA_DH_cat_dom"/>
</dbReference>
<dbReference type="Pfam" id="PF00389">
    <property type="entry name" value="2-Hacid_dh"/>
    <property type="match status" value="1"/>
</dbReference>
<dbReference type="InterPro" id="IPR051741">
    <property type="entry name" value="PAR6_homolog"/>
</dbReference>
<dbReference type="InterPro" id="IPR034868">
    <property type="entry name" value="PB1_Par6"/>
</dbReference>
<keyword evidence="8" id="KW-0132">Cell division</keyword>
<evidence type="ECO:0000256" key="6">
    <source>
        <dbReference type="ARBA" id="ARBA00022475"/>
    </source>
</evidence>
<evidence type="ECO:0000256" key="3">
    <source>
        <dbReference type="ARBA" id="ARBA00004496"/>
    </source>
</evidence>
<dbReference type="SUPFAM" id="SSF52283">
    <property type="entry name" value="Formate/glycerate dehydrogenase catalytic domain-like"/>
    <property type="match status" value="1"/>
</dbReference>
<dbReference type="Gene3D" id="2.30.42.10">
    <property type="match status" value="1"/>
</dbReference>
<feature type="domain" description="PDZ" evidence="13">
    <location>
        <begin position="453"/>
        <end position="546"/>
    </location>
</feature>
<feature type="domain" description="PB1" evidence="14">
    <location>
        <begin position="313"/>
        <end position="393"/>
    </location>
</feature>
<dbReference type="Pfam" id="PF02826">
    <property type="entry name" value="2-Hacid_dh_C"/>
    <property type="match status" value="1"/>
</dbReference>
<dbReference type="InterPro" id="IPR036034">
    <property type="entry name" value="PDZ_sf"/>
</dbReference>
<evidence type="ECO:0000256" key="4">
    <source>
        <dbReference type="ARBA" id="ARBA00008625"/>
    </source>
</evidence>
<feature type="region of interest" description="Disordered" evidence="12">
    <location>
        <begin position="609"/>
        <end position="628"/>
    </location>
</feature>
<evidence type="ECO:0000256" key="7">
    <source>
        <dbReference type="ARBA" id="ARBA00022490"/>
    </source>
</evidence>
<dbReference type="Pfam" id="PF00564">
    <property type="entry name" value="PB1"/>
    <property type="match status" value="1"/>
</dbReference>
<evidence type="ECO:0000259" key="13">
    <source>
        <dbReference type="PROSITE" id="PS50106"/>
    </source>
</evidence>
<evidence type="ECO:0000256" key="12">
    <source>
        <dbReference type="SAM" id="MobiDB-lite"/>
    </source>
</evidence>
<organism evidence="15 16">
    <name type="scientific">Polyodon spathula</name>
    <name type="common">North American paddlefish</name>
    <name type="synonym">Squalus spathula</name>
    <dbReference type="NCBI Taxonomy" id="7913"/>
    <lineage>
        <taxon>Eukaryota</taxon>
        <taxon>Metazoa</taxon>
        <taxon>Chordata</taxon>
        <taxon>Craniata</taxon>
        <taxon>Vertebrata</taxon>
        <taxon>Euteleostomi</taxon>
        <taxon>Actinopterygii</taxon>
        <taxon>Chondrostei</taxon>
        <taxon>Acipenseriformes</taxon>
        <taxon>Polyodontidae</taxon>
        <taxon>Polyodon</taxon>
    </lineage>
</organism>
<dbReference type="Proteomes" id="UP001166093">
    <property type="component" value="Unassembled WGS sequence"/>
</dbReference>
<proteinExistence type="inferred from homology"/>
<reference evidence="15" key="1">
    <citation type="journal article" date="2021" name="Cell">
        <title>Tracing the genetic footprints of vertebrate landing in non-teleost ray-finned fishes.</title>
        <authorList>
            <person name="Bi X."/>
            <person name="Wang K."/>
            <person name="Yang L."/>
            <person name="Pan H."/>
            <person name="Jiang H."/>
            <person name="Wei Q."/>
            <person name="Fang M."/>
            <person name="Yu H."/>
            <person name="Zhu C."/>
            <person name="Cai Y."/>
            <person name="He Y."/>
            <person name="Gan X."/>
            <person name="Zeng H."/>
            <person name="Yu D."/>
            <person name="Zhu Y."/>
            <person name="Jiang H."/>
            <person name="Qiu Q."/>
            <person name="Yang H."/>
            <person name="Zhang Y.E."/>
            <person name="Wang W."/>
            <person name="Zhu M."/>
            <person name="He S."/>
            <person name="Zhang G."/>
        </authorList>
    </citation>
    <scope>NUCLEOTIDE SEQUENCE</scope>
    <source>
        <strain evidence="15">Pddl_001</strain>
    </source>
</reference>